<dbReference type="Proteomes" id="UP000199029">
    <property type="component" value="Unassembled WGS sequence"/>
</dbReference>
<organism evidence="2 3">
    <name type="scientific">Hymenobacter arizonensis</name>
    <name type="common">Siccationidurans arizonensis</name>
    <dbReference type="NCBI Taxonomy" id="1227077"/>
    <lineage>
        <taxon>Bacteria</taxon>
        <taxon>Pseudomonadati</taxon>
        <taxon>Bacteroidota</taxon>
        <taxon>Cytophagia</taxon>
        <taxon>Cytophagales</taxon>
        <taxon>Hymenobacteraceae</taxon>
        <taxon>Hymenobacter</taxon>
    </lineage>
</organism>
<proteinExistence type="predicted"/>
<keyword evidence="1" id="KW-1133">Transmembrane helix</keyword>
<dbReference type="STRING" id="1227077.SAMN04515668_0517"/>
<dbReference type="AlphaFoldDB" id="A0A1I5TL82"/>
<feature type="transmembrane region" description="Helical" evidence="1">
    <location>
        <begin position="185"/>
        <end position="206"/>
    </location>
</feature>
<name>A0A1I5TL82_HYMAR</name>
<evidence type="ECO:0000313" key="2">
    <source>
        <dbReference type="EMBL" id="SFP83810.1"/>
    </source>
</evidence>
<reference evidence="3" key="1">
    <citation type="submission" date="2016-10" db="EMBL/GenBank/DDBJ databases">
        <authorList>
            <person name="Varghese N."/>
            <person name="Submissions S."/>
        </authorList>
    </citation>
    <scope>NUCLEOTIDE SEQUENCE [LARGE SCALE GENOMIC DNA]</scope>
    <source>
        <strain evidence="3">OR362-8,ATCC BAA-1266,JCM 13504</strain>
    </source>
</reference>
<feature type="transmembrane region" description="Helical" evidence="1">
    <location>
        <begin position="316"/>
        <end position="335"/>
    </location>
</feature>
<evidence type="ECO:0000313" key="3">
    <source>
        <dbReference type="Proteomes" id="UP000199029"/>
    </source>
</evidence>
<feature type="transmembrane region" description="Helical" evidence="1">
    <location>
        <begin position="124"/>
        <end position="141"/>
    </location>
</feature>
<feature type="transmembrane region" description="Helical" evidence="1">
    <location>
        <begin position="293"/>
        <end position="310"/>
    </location>
</feature>
<accession>A0A1I5TL82</accession>
<evidence type="ECO:0000256" key="1">
    <source>
        <dbReference type="SAM" id="Phobius"/>
    </source>
</evidence>
<protein>
    <recommendedName>
        <fullName evidence="4">Glycosyltransferase RgtA/B/C/D-like domain-containing protein</fullName>
    </recommendedName>
</protein>
<keyword evidence="3" id="KW-1185">Reference proteome</keyword>
<sequence length="557" mass="61135">MVVLPLALVLATVATLGSYYETSDDTSFAWLFSGVLALKPVVSLPLFFHGYGHALAAAYTAAPHVPWLGLLTASLLAVATTLTFAVLDKLLRPYLKPRALVLALVAFYFLAWLEHWLWFSHVRVSILLAGAVLLFVAQRPANRSALMLGVAGIGAAWLIRPSLALFGFGLSVPAALLLADNWRRLVPILCTAALGLGLATVMLSALQTDAESQMRQRDNYLARILDFDQLRPVPRTTADSLGTAAVEQWLLGDATLVNTAFVQRAYKFNSTDFLGRTLPAKLRLRAGLVARDYFPILLALAAIIFGVLRQRQATTGFWLTQIGFGGILFVFAGLLKLPPRIALPIFDFWLITNLVFWCRAVHFLASDGAKSTQDNLTQKADFFLPKSLASRWVGAGLAVLIVALYGVKNLHRYQVLQKEQKQHELALREIAENSLPVGNRARIRVLAGTSDLLKSLSPFKTYSLGPGPVVMLSGWQSHDPSQAHLFQALGGTPQSIASLRQIARNAPNTQWLLTGESAYWLNRRFYFDAGGQPALILVPVRALAADTSLHYYRVVIR</sequence>
<feature type="transmembrane region" description="Helical" evidence="1">
    <location>
        <begin position="99"/>
        <end position="118"/>
    </location>
</feature>
<feature type="transmembrane region" description="Helical" evidence="1">
    <location>
        <begin position="342"/>
        <end position="365"/>
    </location>
</feature>
<feature type="transmembrane region" description="Helical" evidence="1">
    <location>
        <begin position="67"/>
        <end position="87"/>
    </location>
</feature>
<gene>
    <name evidence="2" type="ORF">SAMN04515668_0517</name>
</gene>
<keyword evidence="1" id="KW-0472">Membrane</keyword>
<dbReference type="EMBL" id="FOXS01000001">
    <property type="protein sequence ID" value="SFP83810.1"/>
    <property type="molecule type" value="Genomic_DNA"/>
</dbReference>
<feature type="transmembrane region" description="Helical" evidence="1">
    <location>
        <begin position="389"/>
        <end position="407"/>
    </location>
</feature>
<evidence type="ECO:0008006" key="4">
    <source>
        <dbReference type="Google" id="ProtNLM"/>
    </source>
</evidence>
<keyword evidence="1" id="KW-0812">Transmembrane</keyword>